<gene>
    <name evidence="4" type="primary">pyrR</name>
    <name evidence="6" type="ORF">C8E89_105134</name>
</gene>
<dbReference type="InterPro" id="IPR050137">
    <property type="entry name" value="PyrR_bifunctional"/>
</dbReference>
<evidence type="ECO:0000256" key="2">
    <source>
        <dbReference type="ARBA" id="ARBA00023015"/>
    </source>
</evidence>
<evidence type="ECO:0000256" key="1">
    <source>
        <dbReference type="ARBA" id="ARBA00005565"/>
    </source>
</evidence>
<comment type="similarity">
    <text evidence="1 4">Belongs to the purine/pyrimidine phosphoribosyltransferase family. PyrR subfamily.</text>
</comment>
<comment type="function">
    <text evidence="4">Also displays a weak uracil phosphoribosyltransferase activity which is not physiologically significant.</text>
</comment>
<dbReference type="PANTHER" id="PTHR11608">
    <property type="entry name" value="BIFUNCTIONAL PROTEIN PYRR"/>
    <property type="match status" value="1"/>
</dbReference>
<comment type="caution">
    <text evidence="6">The sequence shown here is derived from an EMBL/GenBank/DDBJ whole genome shotgun (WGS) entry which is preliminary data.</text>
</comment>
<protein>
    <recommendedName>
        <fullName evidence="4">Bifunctional protein PyrR</fullName>
    </recommendedName>
    <domain>
        <recommendedName>
            <fullName evidence="4">Pyrimidine operon regulatory protein</fullName>
        </recommendedName>
    </domain>
    <domain>
        <recommendedName>
            <fullName evidence="4">Uracil phosphoribosyltransferase</fullName>
            <shortName evidence="4">UPRTase</shortName>
            <ecNumber evidence="4">2.4.2.9</ecNumber>
        </recommendedName>
    </domain>
</protein>
<evidence type="ECO:0000259" key="5">
    <source>
        <dbReference type="Pfam" id="PF00156"/>
    </source>
</evidence>
<evidence type="ECO:0000256" key="4">
    <source>
        <dbReference type="HAMAP-Rule" id="MF_01219"/>
    </source>
</evidence>
<proteinExistence type="inferred from homology"/>
<keyword evidence="3 4" id="KW-0804">Transcription</keyword>
<evidence type="ECO:0000313" key="6">
    <source>
        <dbReference type="EMBL" id="PXX09780.1"/>
    </source>
</evidence>
<dbReference type="PANTHER" id="PTHR11608:SF0">
    <property type="entry name" value="BIFUNCTIONAL PROTEIN PYRR"/>
    <property type="match status" value="1"/>
</dbReference>
<feature type="domain" description="Phosphoribosyltransferase" evidence="5">
    <location>
        <begin position="15"/>
        <end position="166"/>
    </location>
</feature>
<reference evidence="7" key="1">
    <citation type="submission" date="2018-05" db="EMBL/GenBank/DDBJ databases">
        <authorList>
            <person name="Deangelis K."/>
            <person name="Huntemann M."/>
            <person name="Clum A."/>
            <person name="Pillay M."/>
            <person name="Palaniappan K."/>
            <person name="Varghese N."/>
            <person name="Mikhailova N."/>
            <person name="Stamatis D."/>
            <person name="Reddy T."/>
            <person name="Daum C."/>
            <person name="Shapiro N."/>
            <person name="Ivanova N."/>
            <person name="Kyrpides N."/>
            <person name="Woyke T."/>
        </authorList>
    </citation>
    <scope>NUCLEOTIDE SEQUENCE [LARGE SCALE GENOMIC DNA]</scope>
    <source>
        <strain evidence="7">GAS496</strain>
    </source>
</reference>
<dbReference type="Gene3D" id="3.40.50.2020">
    <property type="match status" value="1"/>
</dbReference>
<dbReference type="Proteomes" id="UP000247781">
    <property type="component" value="Unassembled WGS sequence"/>
</dbReference>
<dbReference type="Pfam" id="PF00156">
    <property type="entry name" value="Pribosyltran"/>
    <property type="match status" value="1"/>
</dbReference>
<dbReference type="NCBIfam" id="NF003547">
    <property type="entry name" value="PRK05205.1-3"/>
    <property type="match status" value="1"/>
</dbReference>
<accession>A0A318HR40</accession>
<dbReference type="RefSeq" id="WP_110315892.1">
    <property type="nucleotide sequence ID" value="NZ_QJJU01000005.1"/>
</dbReference>
<dbReference type="FunFam" id="3.40.50.2020:FF:000020">
    <property type="entry name" value="Bifunctional protein PyrR"/>
    <property type="match status" value="1"/>
</dbReference>
<organism evidence="6 7">
    <name type="scientific">Mycolicibacterium moriokaense</name>
    <dbReference type="NCBI Taxonomy" id="39691"/>
    <lineage>
        <taxon>Bacteria</taxon>
        <taxon>Bacillati</taxon>
        <taxon>Actinomycetota</taxon>
        <taxon>Actinomycetes</taxon>
        <taxon>Mycobacteriales</taxon>
        <taxon>Mycobacteriaceae</taxon>
        <taxon>Mycolicibacterium</taxon>
    </lineage>
</organism>
<feature type="short sequence motif" description="PRPP-binding" evidence="4">
    <location>
        <begin position="107"/>
        <end position="119"/>
    </location>
</feature>
<dbReference type="HAMAP" id="MF_01219">
    <property type="entry name" value="PyrR"/>
    <property type="match status" value="1"/>
</dbReference>
<name>A0A318HR40_9MYCO</name>
<dbReference type="EMBL" id="QJJU01000005">
    <property type="protein sequence ID" value="PXX09780.1"/>
    <property type="molecule type" value="Genomic_DNA"/>
</dbReference>
<dbReference type="InterPro" id="IPR023050">
    <property type="entry name" value="PyrR"/>
</dbReference>
<dbReference type="SUPFAM" id="SSF53271">
    <property type="entry name" value="PRTase-like"/>
    <property type="match status" value="1"/>
</dbReference>
<keyword evidence="4 6" id="KW-0808">Transferase</keyword>
<reference evidence="6 7" key="2">
    <citation type="submission" date="2018-06" db="EMBL/GenBank/DDBJ databases">
        <title>Sequencing of bacterial isolates from soil warming experiment in Harvard Forest, Massachusetts, USA.</title>
        <authorList>
            <person name="Deangelis K.PhD."/>
        </authorList>
    </citation>
    <scope>NUCLEOTIDE SEQUENCE [LARGE SCALE GENOMIC DNA]</scope>
    <source>
        <strain evidence="6 7">GAS496</strain>
    </source>
</reference>
<dbReference type="InterPro" id="IPR000836">
    <property type="entry name" value="PRTase_dom"/>
</dbReference>
<keyword evidence="2 4" id="KW-0805">Transcription regulation</keyword>
<comment type="function">
    <text evidence="4">Regulates the transcription of the pyrimidine nucleotide (pyr) operon in response to exogenous pyrimidines.</text>
</comment>
<dbReference type="OrthoDB" id="9802227at2"/>
<dbReference type="NCBIfam" id="NF003549">
    <property type="entry name" value="PRK05205.1-5"/>
    <property type="match status" value="1"/>
</dbReference>
<keyword evidence="4 6" id="KW-0328">Glycosyltransferase</keyword>
<dbReference type="InterPro" id="IPR029057">
    <property type="entry name" value="PRTase-like"/>
</dbReference>
<dbReference type="AlphaFoldDB" id="A0A318HR40"/>
<dbReference type="EC" id="2.4.2.9" evidence="4"/>
<comment type="catalytic activity">
    <reaction evidence="4">
        <text>UMP + diphosphate = 5-phospho-alpha-D-ribose 1-diphosphate + uracil</text>
        <dbReference type="Rhea" id="RHEA:13017"/>
        <dbReference type="ChEBI" id="CHEBI:17568"/>
        <dbReference type="ChEBI" id="CHEBI:33019"/>
        <dbReference type="ChEBI" id="CHEBI:57865"/>
        <dbReference type="ChEBI" id="CHEBI:58017"/>
        <dbReference type="EC" id="2.4.2.9"/>
    </reaction>
</comment>
<dbReference type="GO" id="GO:0006355">
    <property type="term" value="P:regulation of DNA-templated transcription"/>
    <property type="evidence" value="ECO:0007669"/>
    <property type="project" value="UniProtKB-UniRule"/>
</dbReference>
<sequence length="191" mass="20472">MGSGDTDRELLSAADVGRTISRIAHQIIEKTALDDPAGPPKVILLGIPTRGVTLAARLAEKIKEFCGVTVLRGALDITLYRDDLDSKPPRPLEDTSIPEGGIDDALVVLVDDVLYTGRSVRSALDALRDIGRPRAVQLAVLVDRGHRELPLRADYVGKNVPTSRAENVKVRLAEDDGYEGVSIAPHGGPAR</sequence>
<keyword evidence="7" id="KW-1185">Reference proteome</keyword>
<dbReference type="CDD" id="cd06223">
    <property type="entry name" value="PRTases_typeI"/>
    <property type="match status" value="1"/>
</dbReference>
<dbReference type="GO" id="GO:0004845">
    <property type="term" value="F:uracil phosphoribosyltransferase activity"/>
    <property type="evidence" value="ECO:0007669"/>
    <property type="project" value="UniProtKB-UniRule"/>
</dbReference>
<evidence type="ECO:0000313" key="7">
    <source>
        <dbReference type="Proteomes" id="UP000247781"/>
    </source>
</evidence>
<evidence type="ECO:0000256" key="3">
    <source>
        <dbReference type="ARBA" id="ARBA00023163"/>
    </source>
</evidence>